<accession>A0ABV2SPR4</accession>
<dbReference type="RefSeq" id="WP_354009314.1">
    <property type="nucleotide sequence ID" value="NZ_JBEWTA010000001.1"/>
</dbReference>
<keyword evidence="1" id="KW-0175">Coiled coil</keyword>
<reference evidence="2 3" key="1">
    <citation type="submission" date="2024-06" db="EMBL/GenBank/DDBJ databases">
        <title>Genomic Encyclopedia of Type Strains, Phase V (KMG-V): Genome sequencing to study the core and pangenomes of soil and plant-associated prokaryotes.</title>
        <authorList>
            <person name="Whitman W."/>
        </authorList>
    </citation>
    <scope>NUCLEOTIDE SEQUENCE [LARGE SCALE GENOMIC DNA]</scope>
    <source>
        <strain evidence="2 3">NE40</strain>
    </source>
</reference>
<evidence type="ECO:0000313" key="3">
    <source>
        <dbReference type="Proteomes" id="UP001549366"/>
    </source>
</evidence>
<protein>
    <recommendedName>
        <fullName evidence="4">ATP-binding protein</fullName>
    </recommendedName>
</protein>
<comment type="caution">
    <text evidence="2">The sequence shown here is derived from an EMBL/GenBank/DDBJ whole genome shotgun (WGS) entry which is preliminary data.</text>
</comment>
<evidence type="ECO:0000256" key="1">
    <source>
        <dbReference type="SAM" id="Coils"/>
    </source>
</evidence>
<proteinExistence type="predicted"/>
<sequence length="1320" mass="151115">MTTDTSSSFNSIIINAITKAVELSSGKSTKKHDQKQKIAGFCGVGGPTGTGKTSALTRSGDDGTSAALEYILKQGYQSVFVTHRWNILQDVYRAVAKRTDSQGNPFRASVIYAQVDTILAAFLKKTLPHEIGIQYEDLPDPEEELSVLEKEGLFIDEGLSEKIRIEYQGLISSTQYLEQIKKYNRNPNAVTEQRNLEEKIQWSCSQIEHLLLKNLYKLESLLKEFEKKSQTDDPITDEYRESVKKYRSNPLIRRIFPAIAWHDEQQHILIMTTHKLYSGFYDGVSKVRLAQGGLEGRVVFIDEFDYQADVLLDLLAESQLIQEPPQCLGQLLEEGRRVLCRLRYIKSPNVKTVYKNLSEILNELEEKLDEMGVDLRSLRALVVPLDNDDNPVSFKEQYLFRADHLVTSKSLTLRAQEHGYVVSERQPGPPSPEDIYIEDFLRVMETYLRKFTMLLTELSSSENDQAQSLVSRFSSILFDSVNDFKPAYYSSALARMSLKAPAKTNFAEITELAKDNILPNSHANIYGFSNWLLRENPDHADVDKLRLQIKRAFLPTTPEALLVSLASRNMVFGLSATSFIERAVGHFDIRWVRTALRYVGEARTKSLTNSFLGVQFNERPENWFSKPIPYVESESDIEFQQCSISTIKEAKQSLRQTQAEIVINKFNTLYQSEPFQELLESLPLDFFQRGNSELNEFTEKQRHQVLAKLLEVIQLASERSQHKGQLAFVNSIYFLRKWLTEQQAEYSWNQLSWLHKDQEFYNESNKMLEPLKGFESSFVPVICHNQPMILCLLTAQNQKQRGFDRAYQAAFNSGRIVLVITQNASATNGINLDFEHPELGCMMDLSCLYLIEGRHYFFSAYNSEDRDPMAHSGVQIRNLDKLRRSGELSREQHRYFLLPLMNNDSKLIQRLNRLYKQTNDYVGNIAADAQQQVGRIERVWGSVPEVEIHVSEPVAEVLARFAALPYAFENHRDQISDLNNQLLDYINNWAASQGGDFFEQLTAAVQDANTAQTIIDDYLIGRIKASRSPETKQEEVIEISKLWSSLGKAVLQMDLPWKRKCSELGLDGFGSISLYEWACIEYPENHISGQPIWYDPDTWQFFKTPDAGRIQYQPETLYQWIQKHTSIIDWFNKRGFRTSMYPPASELEERFSFHPLVSQRLLQGRLGEEAVRGLLEGHKIQTHAYLNHKQVLELYDFTVVDTVYRVDAKFYGLASLNMADDDYQLWIERGCDEDTAPLSLIKKLKAIRAAEGTEICLVIVNLVAQHADTRLLGFDQNLSPVNDVNEADIVVLGGCLTDDPLNRLTPGFGQLVNLLRKMSN</sequence>
<dbReference type="EMBL" id="JBEWTB010000002">
    <property type="protein sequence ID" value="MET4759319.1"/>
    <property type="molecule type" value="Genomic_DNA"/>
</dbReference>
<dbReference type="Proteomes" id="UP001549366">
    <property type="component" value="Unassembled WGS sequence"/>
</dbReference>
<evidence type="ECO:0008006" key="4">
    <source>
        <dbReference type="Google" id="ProtNLM"/>
    </source>
</evidence>
<feature type="coiled-coil region" evidence="1">
    <location>
        <begin position="354"/>
        <end position="381"/>
    </location>
</feature>
<keyword evidence="3" id="KW-1185">Reference proteome</keyword>
<gene>
    <name evidence="2" type="ORF">V5J35_004511</name>
</gene>
<evidence type="ECO:0000313" key="2">
    <source>
        <dbReference type="EMBL" id="MET4759319.1"/>
    </source>
</evidence>
<name>A0ABV2SPR4_9GAMM</name>
<organism evidence="2 3">
    <name type="scientific">Endozoicomonas lisbonensis</name>
    <dbReference type="NCBI Taxonomy" id="3120522"/>
    <lineage>
        <taxon>Bacteria</taxon>
        <taxon>Pseudomonadati</taxon>
        <taxon>Pseudomonadota</taxon>
        <taxon>Gammaproteobacteria</taxon>
        <taxon>Oceanospirillales</taxon>
        <taxon>Endozoicomonadaceae</taxon>
        <taxon>Endozoicomonas</taxon>
    </lineage>
</organism>